<dbReference type="EMBL" id="KT626571">
    <property type="protein sequence ID" value="AMO27821.1"/>
    <property type="molecule type" value="Genomic_DNA"/>
</dbReference>
<name>A0A140HR24_NPVLD</name>
<organism evidence="1">
    <name type="scientific">Lymantria dispar multicapsid nuclear polyhedrosis virus</name>
    <name type="common">LdMNPV</name>
    <dbReference type="NCBI Taxonomy" id="10449"/>
    <lineage>
        <taxon>Viruses</taxon>
        <taxon>Viruses incertae sedis</taxon>
        <taxon>Naldaviricetes</taxon>
        <taxon>Lefavirales</taxon>
        <taxon>Baculoviridae</taxon>
        <taxon>Alphabaculovirus</taxon>
        <taxon>Alphabaculovirus lydisparis</taxon>
    </lineage>
</organism>
<proteinExistence type="predicted"/>
<reference evidence="2" key="2">
    <citation type="submission" date="2018-10" db="EMBL/GenBank/DDBJ databases">
        <title>The genome sequence and analysis of 3 newly sequenced Lymantria dispar multinucleocapsid nucleopolyhedrovirus strains: H2, J2 and T3 strain.</title>
        <authorList>
            <person name="Gencer D."/>
            <person name="Inan C."/>
            <person name="Nalcacioglu R."/>
            <person name="Yin F."/>
            <person name="Zhu Z."/>
            <person name="Wang J."/>
            <person name="Hu Z."/>
            <person name="Arif B."/>
            <person name="Demirbag Z."/>
            <person name="Demir I."/>
        </authorList>
    </citation>
    <scope>NUCLEOTIDE SEQUENCE</scope>
    <source>
        <strain evidence="2">J2</strain>
    </source>
</reference>
<accession>A0A140HR24</accession>
<reference evidence="1" key="1">
    <citation type="submission" date="2015-08" db="EMBL/GenBank/DDBJ databases">
        <title>Geographic isolates of Lymantria dispar multiple nucleopolyhedrovirus: Genomic analysis and biological activity against different host strains of Lymantria dispar.</title>
        <authorList>
            <person name="Harrison R.L."/>
            <person name="Rowley D.L."/>
            <person name="Keena M.A."/>
        </authorList>
    </citation>
    <scope>NUCLEOTIDE SEQUENCE</scope>
    <source>
        <strain evidence="1">3041</strain>
    </source>
</reference>
<evidence type="ECO:0000313" key="2">
    <source>
        <dbReference type="EMBL" id="QDE15006.1"/>
    </source>
</evidence>
<protein>
    <submittedName>
        <fullName evidence="1">Uncharacterized protein</fullName>
    </submittedName>
</protein>
<sequence>MLVQLALQRPVAGGVGAAFAVSNQKIKIRVNKARIANLAVQIAAPRIRPPVRRLVNETSLVEQQRAQHGVSRDQNETLSLFPVGDEPHAARRHQHARIERDGARSKVFPYDSEERRVQPAALGVVGVVDGARRGRTVAREQRSRQVLHRSTRPIGFRAHHRLAPPPSPRYIVWGPFKRSQRPANMLAIKRSFDDRPAHHFNTMPQEMYDAVAARLPVRDYVNLVQATGRSSARRPVLFDIANEWTLPRGLYTKTEVFVECINLDIDSTMRGHEEQYVLDVTDKEIHDKYELHYVYIDADDNDDRVEYYWQNSDDEGSTAHRGAFARACVEHFNRVQRVMDFTFSLYTLESIK</sequence>
<evidence type="ECO:0000313" key="1">
    <source>
        <dbReference type="EMBL" id="AMO27821.1"/>
    </source>
</evidence>
<dbReference type="EMBL" id="MK089451">
    <property type="protein sequence ID" value="QDE15006.1"/>
    <property type="molecule type" value="Genomic_DNA"/>
</dbReference>
<organismHost>
    <name type="scientific">Lepidoptera</name>
    <name type="common">moths &amp; butterflies</name>
    <dbReference type="NCBI Taxonomy" id="7088"/>
</organismHost>
<gene>
    <name evidence="2" type="ORF">LdMNPV-J2_00150</name>
</gene>